<dbReference type="PANTHER" id="PTHR13822">
    <property type="entry name" value="ATP SYNTHASE DELTA/EPSILON CHAIN"/>
    <property type="match status" value="1"/>
</dbReference>
<dbReference type="SUPFAM" id="SSF52540">
    <property type="entry name" value="P-loop containing nucleoside triphosphate hydrolases"/>
    <property type="match status" value="1"/>
</dbReference>
<protein>
    <recommendedName>
        <fullName evidence="2">Dynamin-type G domain-containing protein</fullName>
    </recommendedName>
</protein>
<dbReference type="SMART" id="SM00053">
    <property type="entry name" value="DYNc"/>
    <property type="match status" value="1"/>
</dbReference>
<comment type="caution">
    <text evidence="3">The sequence shown here is derived from an EMBL/GenBank/DDBJ whole genome shotgun (WGS) entry which is preliminary data.</text>
</comment>
<dbReference type="GO" id="GO:0045259">
    <property type="term" value="C:proton-transporting ATP synthase complex"/>
    <property type="evidence" value="ECO:0007669"/>
    <property type="project" value="InterPro"/>
</dbReference>
<keyword evidence="1" id="KW-0406">Ion transport</keyword>
<dbReference type="InterPro" id="IPR001401">
    <property type="entry name" value="Dynamin_GTPase"/>
</dbReference>
<sequence length="267" mass="28787">MGEEAREVGSSATSPRPSVTIGSSLISMINKLQDILASVVIDKPQISLPQVAVVGSQSSGKSSVLEALVGRDFLPRGRDICTRRPLVLMLEYRAEEPGDEHTEWGEFRHLPGKCFYDFFAIRREIQAETDKEAGLNKGVSDKQIRLKITSPNMDMVIIPAGTGHISVLPVNVATIAELKPGVMSVHEGKTDVTKYFISSGFAFIHANSIADIIAVKAVPLDYVDASLVQKQLADFTQKLNSASTDLEKAEAQIGVDVHSALNSALTG</sequence>
<dbReference type="Proteomes" id="UP000315295">
    <property type="component" value="Unassembled WGS sequence"/>
</dbReference>
<dbReference type="AlphaFoldDB" id="A0A540N5M5"/>
<dbReference type="Gene3D" id="3.40.50.300">
    <property type="entry name" value="P-loop containing nucleotide triphosphate hydrolases"/>
    <property type="match status" value="1"/>
</dbReference>
<dbReference type="PANTHER" id="PTHR13822:SF7">
    <property type="entry name" value="ATP SYNTHASE SUBUNIT DELTA, MITOCHONDRIAL"/>
    <property type="match status" value="1"/>
</dbReference>
<dbReference type="InterPro" id="IPR036771">
    <property type="entry name" value="ATPsynth_dsu/esu_N"/>
</dbReference>
<reference evidence="3 4" key="1">
    <citation type="journal article" date="2019" name="G3 (Bethesda)">
        <title>Sequencing of a Wild Apple (Malus baccata) Genome Unravels the Differences Between Cultivated and Wild Apple Species Regarding Disease Resistance and Cold Tolerance.</title>
        <authorList>
            <person name="Chen X."/>
        </authorList>
    </citation>
    <scope>NUCLEOTIDE SEQUENCE [LARGE SCALE GENOMIC DNA]</scope>
    <source>
        <strain evidence="4">cv. Shandingzi</strain>
        <tissue evidence="3">Leaves</tissue>
    </source>
</reference>
<proteinExistence type="predicted"/>
<keyword evidence="1" id="KW-0813">Transport</keyword>
<dbReference type="Pfam" id="PF00350">
    <property type="entry name" value="Dynamin_N"/>
    <property type="match status" value="1"/>
</dbReference>
<keyword evidence="4" id="KW-1185">Reference proteome</keyword>
<dbReference type="GO" id="GO:0005525">
    <property type="term" value="F:GTP binding"/>
    <property type="evidence" value="ECO:0007669"/>
    <property type="project" value="InterPro"/>
</dbReference>
<dbReference type="InterPro" id="IPR022812">
    <property type="entry name" value="Dynamin"/>
</dbReference>
<dbReference type="PRINTS" id="PR00195">
    <property type="entry name" value="DYNAMIN"/>
</dbReference>
<dbReference type="CDD" id="cd12152">
    <property type="entry name" value="F1-ATPase_delta"/>
    <property type="match status" value="1"/>
</dbReference>
<dbReference type="EMBL" id="VIEB01000105">
    <property type="protein sequence ID" value="TQE06345.1"/>
    <property type="molecule type" value="Genomic_DNA"/>
</dbReference>
<evidence type="ECO:0000259" key="2">
    <source>
        <dbReference type="PROSITE" id="PS51718"/>
    </source>
</evidence>
<gene>
    <name evidence="3" type="ORF">C1H46_008053</name>
</gene>
<evidence type="ECO:0000256" key="1">
    <source>
        <dbReference type="ARBA" id="ARBA00022781"/>
    </source>
</evidence>
<dbReference type="InterPro" id="IPR030381">
    <property type="entry name" value="G_DYNAMIN_dom"/>
</dbReference>
<dbReference type="PROSITE" id="PS51718">
    <property type="entry name" value="G_DYNAMIN_2"/>
    <property type="match status" value="1"/>
</dbReference>
<evidence type="ECO:0000313" key="4">
    <source>
        <dbReference type="Proteomes" id="UP000315295"/>
    </source>
</evidence>
<evidence type="ECO:0000313" key="3">
    <source>
        <dbReference type="EMBL" id="TQE06345.1"/>
    </source>
</evidence>
<dbReference type="GO" id="GO:0005743">
    <property type="term" value="C:mitochondrial inner membrane"/>
    <property type="evidence" value="ECO:0007669"/>
    <property type="project" value="UniProtKB-SubCell"/>
</dbReference>
<feature type="domain" description="Dynamin-type G" evidence="2">
    <location>
        <begin position="45"/>
        <end position="149"/>
    </location>
</feature>
<keyword evidence="1" id="KW-0375">Hydrogen ion transport</keyword>
<dbReference type="STRING" id="106549.A0A540N5M5"/>
<organism evidence="3 4">
    <name type="scientific">Malus baccata</name>
    <name type="common">Siberian crab apple</name>
    <name type="synonym">Pyrus baccata</name>
    <dbReference type="NCBI Taxonomy" id="106549"/>
    <lineage>
        <taxon>Eukaryota</taxon>
        <taxon>Viridiplantae</taxon>
        <taxon>Streptophyta</taxon>
        <taxon>Embryophyta</taxon>
        <taxon>Tracheophyta</taxon>
        <taxon>Spermatophyta</taxon>
        <taxon>Magnoliopsida</taxon>
        <taxon>eudicotyledons</taxon>
        <taxon>Gunneridae</taxon>
        <taxon>Pentapetalae</taxon>
        <taxon>rosids</taxon>
        <taxon>fabids</taxon>
        <taxon>Rosales</taxon>
        <taxon>Rosaceae</taxon>
        <taxon>Amygdaloideae</taxon>
        <taxon>Maleae</taxon>
        <taxon>Malus</taxon>
    </lineage>
</organism>
<accession>A0A540N5M5</accession>
<dbReference type="InterPro" id="IPR027417">
    <property type="entry name" value="P-loop_NTPase"/>
</dbReference>
<dbReference type="GO" id="GO:0046933">
    <property type="term" value="F:proton-transporting ATP synthase activity, rotational mechanism"/>
    <property type="evidence" value="ECO:0007669"/>
    <property type="project" value="InterPro"/>
</dbReference>
<dbReference type="SUPFAM" id="SSF51344">
    <property type="entry name" value="Epsilon subunit of F1F0-ATP synthase N-terminal domain"/>
    <property type="match status" value="1"/>
</dbReference>
<dbReference type="InterPro" id="IPR001469">
    <property type="entry name" value="ATP_synth_F1_dsu/esu"/>
</dbReference>
<dbReference type="Gene3D" id="1.20.5.440">
    <property type="entry name" value="ATP synthase delta/epsilon subunit, C-terminal domain"/>
    <property type="match status" value="1"/>
</dbReference>
<dbReference type="InterPro" id="IPR045063">
    <property type="entry name" value="Dynamin_N"/>
</dbReference>
<dbReference type="GO" id="GO:0003924">
    <property type="term" value="F:GTPase activity"/>
    <property type="evidence" value="ECO:0007669"/>
    <property type="project" value="InterPro"/>
</dbReference>
<name>A0A540N5M5_MALBA</name>